<comment type="cofactor">
    <cofactor evidence="2">
        <name>Co(2+)</name>
        <dbReference type="ChEBI" id="CHEBI:48828"/>
    </cofactor>
</comment>
<evidence type="ECO:0000313" key="13">
    <source>
        <dbReference type="Proteomes" id="UP000053352"/>
    </source>
</evidence>
<evidence type="ECO:0000256" key="6">
    <source>
        <dbReference type="ARBA" id="ARBA00023027"/>
    </source>
</evidence>
<dbReference type="Pfam" id="PF24621">
    <property type="entry name" value="DHQS_C"/>
    <property type="match status" value="1"/>
</dbReference>
<dbReference type="GO" id="GO:0005737">
    <property type="term" value="C:cytoplasm"/>
    <property type="evidence" value="ECO:0007669"/>
    <property type="project" value="InterPro"/>
</dbReference>
<comment type="cofactor">
    <cofactor evidence="1">
        <name>NAD(+)</name>
        <dbReference type="ChEBI" id="CHEBI:57540"/>
    </cofactor>
</comment>
<evidence type="ECO:0000256" key="8">
    <source>
        <dbReference type="ARBA" id="ARBA00023285"/>
    </source>
</evidence>
<keyword evidence="4" id="KW-0547">Nucleotide-binding</keyword>
<dbReference type="PANTHER" id="PTHR43622">
    <property type="entry name" value="3-DEHYDROQUINATE SYNTHASE"/>
    <property type="match status" value="1"/>
</dbReference>
<dbReference type="PIRSF" id="PIRSF001455">
    <property type="entry name" value="DHQ_synth"/>
    <property type="match status" value="1"/>
</dbReference>
<evidence type="ECO:0000256" key="3">
    <source>
        <dbReference type="ARBA" id="ARBA00022723"/>
    </source>
</evidence>
<dbReference type="EMBL" id="LNTB01000001">
    <property type="protein sequence ID" value="KSW12419.1"/>
    <property type="molecule type" value="Genomic_DNA"/>
</dbReference>
<keyword evidence="13" id="KW-1185">Reference proteome</keyword>
<evidence type="ECO:0000256" key="4">
    <source>
        <dbReference type="ARBA" id="ARBA00022741"/>
    </source>
</evidence>
<feature type="domain" description="3-dehydroquinate synthase C-terminal" evidence="11">
    <location>
        <begin position="184"/>
        <end position="327"/>
    </location>
</feature>
<dbReference type="Pfam" id="PF01761">
    <property type="entry name" value="DHQ_synthase"/>
    <property type="match status" value="1"/>
</dbReference>
<dbReference type="GO" id="GO:0009423">
    <property type="term" value="P:chorismate biosynthetic process"/>
    <property type="evidence" value="ECO:0007669"/>
    <property type="project" value="UniProtKB-UniRule"/>
</dbReference>
<dbReference type="GO" id="GO:0000166">
    <property type="term" value="F:nucleotide binding"/>
    <property type="evidence" value="ECO:0007669"/>
    <property type="project" value="UniProtKB-KW"/>
</dbReference>
<sequence length="371" mass="39753">MSLERSRWRVEDSIEVEIVVGPGARRELGRLAREAGPYSAAALVADGGAPRGPLRDLAEALRAAGLPVYEKTLPGGEGVKNLETLVGLWGWMAGHGLPRDTLLVAYGGGAVSDTAGFAAATYMRGIDWATVPTTLLSMADAAVGGKTAVNLSAKNIVGAFHHPRIVLADVELAETLPREDYVSGLAEVVKHALLEGREFLDWLRRSAGRLLERDLAVLTEAVRRSLDAKMRIVARDYRERKGDRMLLNLGHTVAHALEKATGYTMRHGHAVAVGLVVEGIAASLKLGLPRETVEEVRELLASLGLPIAPPRELDPRSALEAVKLDKKRRGGRILVPMLRAVGDPVIVEMELGEALSLLEEAWRIAAGAGGE</sequence>
<dbReference type="GO" id="GO:0003856">
    <property type="term" value="F:3-dehydroquinate synthase activity"/>
    <property type="evidence" value="ECO:0007669"/>
    <property type="project" value="UniProtKB-UniRule"/>
</dbReference>
<keyword evidence="8" id="KW-0170">Cobalt</keyword>
<organism evidence="12 13">
    <name type="scientific">Pyrodictium occultum</name>
    <dbReference type="NCBI Taxonomy" id="2309"/>
    <lineage>
        <taxon>Archaea</taxon>
        <taxon>Thermoproteota</taxon>
        <taxon>Thermoprotei</taxon>
        <taxon>Desulfurococcales</taxon>
        <taxon>Pyrodictiaceae</taxon>
        <taxon>Pyrodictium</taxon>
    </lineage>
</organism>
<reference evidence="12 13" key="1">
    <citation type="submission" date="2015-11" db="EMBL/GenBank/DDBJ databases">
        <title>Genome sequence of Pyrodictium occultum PL-19, a marine hyperthermophilic archaeon isolated from Volcano, Italy.</title>
        <authorList>
            <person name="Utturkar S."/>
            <person name="Huber H."/>
            <person name="Leptihn S."/>
            <person name="Brown S."/>
            <person name="Stetter K.O."/>
            <person name="Podar M."/>
        </authorList>
    </citation>
    <scope>NUCLEOTIDE SEQUENCE [LARGE SCALE GENOMIC DNA]</scope>
    <source>
        <strain evidence="12 13">PL-19</strain>
    </source>
</reference>
<feature type="domain" description="3-dehydroquinate synthase N-terminal" evidence="10">
    <location>
        <begin position="72"/>
        <end position="181"/>
    </location>
</feature>
<dbReference type="Gene3D" id="3.40.50.1970">
    <property type="match status" value="1"/>
</dbReference>
<evidence type="ECO:0000256" key="9">
    <source>
        <dbReference type="NCBIfam" id="TIGR01357"/>
    </source>
</evidence>
<evidence type="ECO:0000256" key="2">
    <source>
        <dbReference type="ARBA" id="ARBA00001941"/>
    </source>
</evidence>
<evidence type="ECO:0000256" key="7">
    <source>
        <dbReference type="ARBA" id="ARBA00023239"/>
    </source>
</evidence>
<keyword evidence="7" id="KW-0456">Lyase</keyword>
<dbReference type="STRING" id="2309.CF15_06745"/>
<protein>
    <recommendedName>
        <fullName evidence="9">3-dehydroquinate synthase</fullName>
        <ecNumber evidence="9">4.2.3.4</ecNumber>
    </recommendedName>
</protein>
<dbReference type="PANTHER" id="PTHR43622:SF1">
    <property type="entry name" value="3-DEHYDROQUINATE SYNTHASE"/>
    <property type="match status" value="1"/>
</dbReference>
<dbReference type="CDD" id="cd08195">
    <property type="entry name" value="DHQS"/>
    <property type="match status" value="1"/>
</dbReference>
<dbReference type="SUPFAM" id="SSF56796">
    <property type="entry name" value="Dehydroquinate synthase-like"/>
    <property type="match status" value="1"/>
</dbReference>
<dbReference type="InterPro" id="IPR030963">
    <property type="entry name" value="DHQ_synth_fam"/>
</dbReference>
<dbReference type="OrthoDB" id="21407at2157"/>
<accession>A0A0V8RWL4</accession>
<evidence type="ECO:0000259" key="11">
    <source>
        <dbReference type="Pfam" id="PF24621"/>
    </source>
</evidence>
<dbReference type="Proteomes" id="UP000053352">
    <property type="component" value="Unassembled WGS sequence"/>
</dbReference>
<dbReference type="EC" id="4.2.3.4" evidence="9"/>
<evidence type="ECO:0000313" key="12">
    <source>
        <dbReference type="EMBL" id="KSW12419.1"/>
    </source>
</evidence>
<comment type="caution">
    <text evidence="12">The sequence shown here is derived from an EMBL/GenBank/DDBJ whole genome shotgun (WGS) entry which is preliminary data.</text>
</comment>
<evidence type="ECO:0000256" key="5">
    <source>
        <dbReference type="ARBA" id="ARBA00022833"/>
    </source>
</evidence>
<dbReference type="InterPro" id="IPR050071">
    <property type="entry name" value="Dehydroquinate_synthase"/>
</dbReference>
<name>A0A0V8RWL4_PYROC</name>
<gene>
    <name evidence="12" type="ORF">CF15_06745</name>
</gene>
<evidence type="ECO:0000259" key="10">
    <source>
        <dbReference type="Pfam" id="PF01761"/>
    </source>
</evidence>
<dbReference type="InterPro" id="IPR016037">
    <property type="entry name" value="DHQ_synth_AroB"/>
</dbReference>
<dbReference type="RefSeq" id="WP_058371103.1">
    <property type="nucleotide sequence ID" value="NZ_LNTB01000001.1"/>
</dbReference>
<dbReference type="InterPro" id="IPR030960">
    <property type="entry name" value="DHQS/DOIS_N"/>
</dbReference>
<keyword evidence="3" id="KW-0479">Metal-binding</keyword>
<keyword evidence="5" id="KW-0862">Zinc</keyword>
<dbReference type="AlphaFoldDB" id="A0A0V8RWL4"/>
<evidence type="ECO:0000256" key="1">
    <source>
        <dbReference type="ARBA" id="ARBA00001911"/>
    </source>
</evidence>
<keyword evidence="6" id="KW-0520">NAD</keyword>
<dbReference type="Gene3D" id="1.20.1090.10">
    <property type="entry name" value="Dehydroquinate synthase-like - alpha domain"/>
    <property type="match status" value="1"/>
</dbReference>
<proteinExistence type="predicted"/>
<dbReference type="GO" id="GO:0046872">
    <property type="term" value="F:metal ion binding"/>
    <property type="evidence" value="ECO:0007669"/>
    <property type="project" value="UniProtKB-KW"/>
</dbReference>
<dbReference type="NCBIfam" id="TIGR01357">
    <property type="entry name" value="aroB"/>
    <property type="match status" value="1"/>
</dbReference>
<dbReference type="InterPro" id="IPR056179">
    <property type="entry name" value="DHQS_C"/>
</dbReference>
<dbReference type="GO" id="GO:0009073">
    <property type="term" value="P:aromatic amino acid family biosynthetic process"/>
    <property type="evidence" value="ECO:0007669"/>
    <property type="project" value="InterPro"/>
</dbReference>